<name>A0ACB9WRA5_CHAAC</name>
<evidence type="ECO:0000313" key="1">
    <source>
        <dbReference type="EMBL" id="KAI4816376.1"/>
    </source>
</evidence>
<dbReference type="EMBL" id="CM043796">
    <property type="protein sequence ID" value="KAI4816376.1"/>
    <property type="molecule type" value="Genomic_DNA"/>
</dbReference>
<accession>A0ACB9WRA5</accession>
<organism evidence="1 2">
    <name type="scientific">Chaenocephalus aceratus</name>
    <name type="common">Blackfin icefish</name>
    <name type="synonym">Chaenichthys aceratus</name>
    <dbReference type="NCBI Taxonomy" id="36190"/>
    <lineage>
        <taxon>Eukaryota</taxon>
        <taxon>Metazoa</taxon>
        <taxon>Chordata</taxon>
        <taxon>Craniata</taxon>
        <taxon>Vertebrata</taxon>
        <taxon>Euteleostomi</taxon>
        <taxon>Actinopterygii</taxon>
        <taxon>Neopterygii</taxon>
        <taxon>Teleostei</taxon>
        <taxon>Neoteleostei</taxon>
        <taxon>Acanthomorphata</taxon>
        <taxon>Eupercaria</taxon>
        <taxon>Perciformes</taxon>
        <taxon>Notothenioidei</taxon>
        <taxon>Channichthyidae</taxon>
        <taxon>Chaenocephalus</taxon>
    </lineage>
</organism>
<proteinExistence type="predicted"/>
<reference evidence="1" key="1">
    <citation type="submission" date="2022-05" db="EMBL/GenBank/DDBJ databases">
        <title>Chromosome-level genome of Chaenocephalus aceratus.</title>
        <authorList>
            <person name="Park H."/>
        </authorList>
    </citation>
    <scope>NUCLEOTIDE SEQUENCE</scope>
    <source>
        <strain evidence="1">KU_202001</strain>
    </source>
</reference>
<keyword evidence="2" id="KW-1185">Reference proteome</keyword>
<protein>
    <submittedName>
        <fullName evidence="1">Uncharacterized protein</fullName>
    </submittedName>
</protein>
<evidence type="ECO:0000313" key="2">
    <source>
        <dbReference type="Proteomes" id="UP001057452"/>
    </source>
</evidence>
<dbReference type="Proteomes" id="UP001057452">
    <property type="component" value="Chromosome 12"/>
</dbReference>
<gene>
    <name evidence="1" type="ORF">KUCAC02_008703</name>
</gene>
<comment type="caution">
    <text evidence="1">The sequence shown here is derived from an EMBL/GenBank/DDBJ whole genome shotgun (WGS) entry which is preliminary data.</text>
</comment>
<sequence>MAGIFVKIFVGIYVEIKRSDGRIHQAMVTSLHEDNDSVTVEWIENGDTKGKEIDLESVFALNPDVVPDEEIPQSPEVPLPPSNVAKTSKLPKTKRITAIPKAENPPRENRAAAVGTTRARPSQHSQPAEPPPPAIAPQSALSQTLLQQQNARKKSNCVKEVEKLQEKREKRRIQQQELREKRAQEVDVQIPNYEIMCMIRDFKDSLDCRPLTSNDLIEEHRICVCVRARPLNKKELTMKELDVITIPSKDVVMVHEPKQKVDLTRYLENQTFRFDYTFDESSTNEMVYRFTAQPLVETIFERGMATCFAYGQTGSGKTHTMGGDFSGKNQDCSKGIYALSARDVFLMIKKPNYKKLDLQIFATFFEIYSGKVFDLLNRKTKLRVLEDGKQQVQVVGLHEREVKCTEEVLKLIEIGNSCRTSGQTSANAHSSRSHAVFQIILRRRGKMHGKFSLIDLAGNERGADTSSADRQTRLEGAEINKSLLALKECIRALGRNKPHTPFRASKLTQVLRDSFIGENSRTCMIATISPGMASCENTLNTLRYANRVKEFGISPSDIPFNQSGCSGSRSDLSPTYDVKELSMDPEAVMDMRQGGCGVNQLEVLEAQWEVGNSPQRDDLKLLCEQNVEEVSPQLFTFHEAVSQLVEMEEQVLEDHRAVFQESIRWLEDEKVLLEMTEEVDYDVESFATQLEQILDQKIDILTELRDKVKSFRSALQQEEQASQQITPKRPHVL</sequence>